<dbReference type="Proteomes" id="UP000316916">
    <property type="component" value="Unassembled WGS sequence"/>
</dbReference>
<dbReference type="EMBL" id="FXTC01000005">
    <property type="protein sequence ID" value="SMO72861.1"/>
    <property type="molecule type" value="Genomic_DNA"/>
</dbReference>
<protein>
    <submittedName>
        <fullName evidence="1">Uncharacterized protein</fullName>
    </submittedName>
</protein>
<gene>
    <name evidence="1" type="ORF">SAMN06265171_105287</name>
</gene>
<evidence type="ECO:0000313" key="2">
    <source>
        <dbReference type="Proteomes" id="UP000316916"/>
    </source>
</evidence>
<accession>A0A521DP51</accession>
<organism evidence="1 2">
    <name type="scientific">Chryseobacterium rhizoplanae</name>
    <dbReference type="NCBI Taxonomy" id="1609531"/>
    <lineage>
        <taxon>Bacteria</taxon>
        <taxon>Pseudomonadati</taxon>
        <taxon>Bacteroidota</taxon>
        <taxon>Flavobacteriia</taxon>
        <taxon>Flavobacteriales</taxon>
        <taxon>Weeksellaceae</taxon>
        <taxon>Chryseobacterium group</taxon>
        <taxon>Chryseobacterium</taxon>
    </lineage>
</organism>
<evidence type="ECO:0000313" key="1">
    <source>
        <dbReference type="EMBL" id="SMO72861.1"/>
    </source>
</evidence>
<sequence>MDLAPNDFIGSIYFSPRTAGILNISGGSSINSYYRGDGTTLLSDLIFRTSDGERFRINPIGNIGIGTAAPNHLLDLGPNIGTTSGDMLGKKLAVYNNTAGTDFYGLGVNAGILQFHAGSGPTISPGMVLSSSGKVGIGTTAPHNTLDLGLYLASNATDVLGEKLAVYNNADGTDFYGLGSSTDILQFHAGSTSAKSPGMVLNSAGKVGIGTTAPNNTLDLGSNIGSSPNDVLGKKLALYNNATGNSFYGVGVSSGILQFHAGSATDKAPAMVLSSVGNLGIGTTSPKKTMDIEGTARISQTVADNIPNRLMNGTNEPLYASTTDGTVRFAPNGYTRVSGGYRPGGNALIATFPKTNLIARIRFVHYVDNSDDTNNGRAAAYTYGDFTIIGMDYNHLNTIVDVTIKGYDGNPKSFTRTDTSISWVNSNLGTTKISIDQDNGELRVTNTNGTVYSYFFEILGGI</sequence>
<proteinExistence type="predicted"/>
<keyword evidence="2" id="KW-1185">Reference proteome</keyword>
<name>A0A521DP51_9FLAO</name>
<reference evidence="1 2" key="1">
    <citation type="submission" date="2017-05" db="EMBL/GenBank/DDBJ databases">
        <authorList>
            <person name="Varghese N."/>
            <person name="Submissions S."/>
        </authorList>
    </citation>
    <scope>NUCLEOTIDE SEQUENCE [LARGE SCALE GENOMIC DNA]</scope>
    <source>
        <strain evidence="1 2">DSM 29371</strain>
    </source>
</reference>
<dbReference type="RefSeq" id="WP_142718495.1">
    <property type="nucleotide sequence ID" value="NZ_FXTC01000005.1"/>
</dbReference>
<dbReference type="AlphaFoldDB" id="A0A521DP51"/>